<dbReference type="Proteomes" id="UP000614609">
    <property type="component" value="Unassembled WGS sequence"/>
</dbReference>
<dbReference type="InterPro" id="IPR055924">
    <property type="entry name" value="DUF7501"/>
</dbReference>
<gene>
    <name evidence="1" type="ORF">GCM10009017_00910</name>
    <name evidence="2" type="ORF">J2752_000632</name>
</gene>
<keyword evidence="3" id="KW-1185">Reference proteome</keyword>
<proteinExistence type="predicted"/>
<organism evidence="1 3">
    <name type="scientific">Halarchaeum rubridurum</name>
    <dbReference type="NCBI Taxonomy" id="489911"/>
    <lineage>
        <taxon>Archaea</taxon>
        <taxon>Methanobacteriati</taxon>
        <taxon>Methanobacteriota</taxon>
        <taxon>Stenosarchaea group</taxon>
        <taxon>Halobacteria</taxon>
        <taxon>Halobacteriales</taxon>
        <taxon>Halobacteriaceae</taxon>
    </lineage>
</organism>
<evidence type="ECO:0000313" key="1">
    <source>
        <dbReference type="EMBL" id="GGM54371.1"/>
    </source>
</evidence>
<dbReference type="EMBL" id="JAGGKO010000001">
    <property type="protein sequence ID" value="MBP1953751.1"/>
    <property type="molecule type" value="Genomic_DNA"/>
</dbReference>
<name>A0A830FWT4_9EURY</name>
<dbReference type="AlphaFoldDB" id="A0A830FWT4"/>
<dbReference type="Proteomes" id="UP000765891">
    <property type="component" value="Unassembled WGS sequence"/>
</dbReference>
<sequence length="62" mass="6831">MTDVDPVDVDWDDPQECPWCGADIADGGAGFMDHIEANPECEEAFEAWRENVADDVGGEWMA</sequence>
<reference evidence="2" key="3">
    <citation type="submission" date="2021-03" db="EMBL/GenBank/DDBJ databases">
        <title>Genomic Encyclopedia of Type Strains, Phase IV (KMG-IV): sequencing the most valuable type-strain genomes for metagenomic binning, comparative biology and taxonomic classification.</title>
        <authorList>
            <person name="Goeker M."/>
        </authorList>
    </citation>
    <scope>NUCLEOTIDE SEQUENCE</scope>
    <source>
        <strain evidence="2">DSM 22443</strain>
    </source>
</reference>
<comment type="caution">
    <text evidence="1">The sequence shown here is derived from an EMBL/GenBank/DDBJ whole genome shotgun (WGS) entry which is preliminary data.</text>
</comment>
<dbReference type="Pfam" id="PF24333">
    <property type="entry name" value="DUF7501"/>
    <property type="match status" value="1"/>
</dbReference>
<reference evidence="1" key="1">
    <citation type="journal article" date="2014" name="Int. J. Syst. Evol. Microbiol.">
        <title>Complete genome sequence of Corynebacterium casei LMG S-19264T (=DSM 44701T), isolated from a smear-ripened cheese.</title>
        <authorList>
            <consortium name="US DOE Joint Genome Institute (JGI-PGF)"/>
            <person name="Walter F."/>
            <person name="Albersmeier A."/>
            <person name="Kalinowski J."/>
            <person name="Ruckert C."/>
        </authorList>
    </citation>
    <scope>NUCLEOTIDE SEQUENCE</scope>
    <source>
        <strain evidence="1">JCM 16108</strain>
    </source>
</reference>
<accession>A0A830FWT4</accession>
<evidence type="ECO:0000313" key="3">
    <source>
        <dbReference type="Proteomes" id="UP000614609"/>
    </source>
</evidence>
<evidence type="ECO:0000313" key="2">
    <source>
        <dbReference type="EMBL" id="MBP1953751.1"/>
    </source>
</evidence>
<dbReference type="OrthoDB" id="179461at2157"/>
<reference evidence="1" key="2">
    <citation type="submission" date="2020-09" db="EMBL/GenBank/DDBJ databases">
        <authorList>
            <person name="Sun Q."/>
            <person name="Ohkuma M."/>
        </authorList>
    </citation>
    <scope>NUCLEOTIDE SEQUENCE</scope>
    <source>
        <strain evidence="1">JCM 16108</strain>
    </source>
</reference>
<protein>
    <submittedName>
        <fullName evidence="1">Uncharacterized protein</fullName>
    </submittedName>
</protein>
<dbReference type="EMBL" id="BMOO01000001">
    <property type="protein sequence ID" value="GGM54371.1"/>
    <property type="molecule type" value="Genomic_DNA"/>
</dbReference>
<dbReference type="RefSeq" id="WP_188869017.1">
    <property type="nucleotide sequence ID" value="NZ_BMOO01000001.1"/>
</dbReference>